<dbReference type="Pfam" id="PF25917">
    <property type="entry name" value="BSH_RND"/>
    <property type="match status" value="1"/>
</dbReference>
<evidence type="ECO:0000259" key="2">
    <source>
        <dbReference type="Pfam" id="PF25917"/>
    </source>
</evidence>
<accession>A0A510ULK1</accession>
<name>A0A510ULK1_ALIFS</name>
<dbReference type="InterPro" id="IPR006143">
    <property type="entry name" value="RND_pump_MFP"/>
</dbReference>
<feature type="domain" description="Multidrug resistance protein MdtA-like barrel-sandwich hybrid" evidence="2">
    <location>
        <begin position="82"/>
        <end position="209"/>
    </location>
</feature>
<dbReference type="PANTHER" id="PTHR30469">
    <property type="entry name" value="MULTIDRUG RESISTANCE PROTEIN MDTA"/>
    <property type="match status" value="1"/>
</dbReference>
<dbReference type="RefSeq" id="WP_146866106.1">
    <property type="nucleotide sequence ID" value="NZ_BJTZ01000032.1"/>
</dbReference>
<proteinExistence type="inferred from homology"/>
<dbReference type="InterPro" id="IPR058625">
    <property type="entry name" value="MdtA-like_BSH"/>
</dbReference>
<dbReference type="NCBIfam" id="TIGR01730">
    <property type="entry name" value="RND_mfp"/>
    <property type="match status" value="1"/>
</dbReference>
<dbReference type="Gene3D" id="2.40.30.170">
    <property type="match status" value="1"/>
</dbReference>
<dbReference type="GO" id="GO:0015562">
    <property type="term" value="F:efflux transmembrane transporter activity"/>
    <property type="evidence" value="ECO:0007669"/>
    <property type="project" value="TreeGrafter"/>
</dbReference>
<dbReference type="Proteomes" id="UP000321787">
    <property type="component" value="Unassembled WGS sequence"/>
</dbReference>
<organism evidence="3 4">
    <name type="scientific">Aliivibrio fischeri</name>
    <name type="common">Vibrio fischeri</name>
    <dbReference type="NCBI Taxonomy" id="668"/>
    <lineage>
        <taxon>Bacteria</taxon>
        <taxon>Pseudomonadati</taxon>
        <taxon>Pseudomonadota</taxon>
        <taxon>Gammaproteobacteria</taxon>
        <taxon>Vibrionales</taxon>
        <taxon>Vibrionaceae</taxon>
        <taxon>Aliivibrio</taxon>
    </lineage>
</organism>
<comment type="caution">
    <text evidence="3">The sequence shown here is derived from an EMBL/GenBank/DDBJ whole genome shotgun (WGS) entry which is preliminary data.</text>
</comment>
<gene>
    <name evidence="3" type="ORF">AFI02nite_35790</name>
</gene>
<reference evidence="3 4" key="1">
    <citation type="submission" date="2019-07" db="EMBL/GenBank/DDBJ databases">
        <title>Whole genome shotgun sequence of Aliivibrio fischeri NBRC 101058.</title>
        <authorList>
            <person name="Hosoyama A."/>
            <person name="Uohara A."/>
            <person name="Ohji S."/>
            <person name="Ichikawa N."/>
        </authorList>
    </citation>
    <scope>NUCLEOTIDE SEQUENCE [LARGE SCALE GENOMIC DNA]</scope>
    <source>
        <strain evidence="3 4">NBRC 101058</strain>
    </source>
</reference>
<dbReference type="PANTHER" id="PTHR30469:SF29">
    <property type="entry name" value="BLR2860 PROTEIN"/>
    <property type="match status" value="1"/>
</dbReference>
<evidence type="ECO:0000313" key="4">
    <source>
        <dbReference type="Proteomes" id="UP000321787"/>
    </source>
</evidence>
<sequence length="370" mass="40275">MGKYTSAFLSYLIHRPWIISFLLFLSLFLWVMSGPSQAEESSGIKETSTFSIPLANVVIEQFESTPTHKTISLYGRTSPDKQAILGAQVAAQIEELLVNKGVRVTKGQPIARLDMADLDLQLSQAKAIYSVRMKEFNAAKELKRKGLQGEVAFSQSQASLAEARARVRNAELILENTTITAPFDGIVEHLFIEVGDFVSRGDPVAKVVVLDPLVIDVNVSERHISQITKQQKADVSFINGASIEGYVRYISKISSSSTNTFLVEIEIPNIGGKIPAGVSSEVAINLALQSAIKVTPTMLALNESGDLGVKTAIEAEGHSETAHKVKFVPIQLVKAEDDGVWLTGLGNEVDIITVGQGFVRDGDFIHIQRK</sequence>
<dbReference type="EMBL" id="BJTZ01000032">
    <property type="protein sequence ID" value="GEK15543.1"/>
    <property type="molecule type" value="Genomic_DNA"/>
</dbReference>
<dbReference type="SUPFAM" id="SSF111369">
    <property type="entry name" value="HlyD-like secretion proteins"/>
    <property type="match status" value="1"/>
</dbReference>
<evidence type="ECO:0000313" key="3">
    <source>
        <dbReference type="EMBL" id="GEK15543.1"/>
    </source>
</evidence>
<evidence type="ECO:0000256" key="1">
    <source>
        <dbReference type="ARBA" id="ARBA00009477"/>
    </source>
</evidence>
<comment type="similarity">
    <text evidence="1">Belongs to the membrane fusion protein (MFP) (TC 8.A.1) family.</text>
</comment>
<dbReference type="Gene3D" id="2.40.50.100">
    <property type="match status" value="2"/>
</dbReference>
<protein>
    <submittedName>
        <fullName evidence="3">Hemolysin D</fullName>
    </submittedName>
</protein>
<dbReference type="GO" id="GO:1990281">
    <property type="term" value="C:efflux pump complex"/>
    <property type="evidence" value="ECO:0007669"/>
    <property type="project" value="TreeGrafter"/>
</dbReference>
<dbReference type="AlphaFoldDB" id="A0A510ULK1"/>